<keyword evidence="2" id="KW-1185">Reference proteome</keyword>
<reference evidence="1" key="1">
    <citation type="submission" date="2018-01" db="EMBL/GenBank/DDBJ databases">
        <authorList>
            <person name="Mao J.F."/>
        </authorList>
    </citation>
    <scope>NUCLEOTIDE SEQUENCE</scope>
    <source>
        <strain evidence="1">Huo1</strain>
        <tissue evidence="1">Leaf</tissue>
    </source>
</reference>
<gene>
    <name evidence="1" type="ORF">SASPL_136496</name>
</gene>
<name>A0A8X8X295_SALSN</name>
<dbReference type="Proteomes" id="UP000298416">
    <property type="component" value="Unassembled WGS sequence"/>
</dbReference>
<reference evidence="1" key="2">
    <citation type="submission" date="2020-08" db="EMBL/GenBank/DDBJ databases">
        <title>Plant Genome Project.</title>
        <authorList>
            <person name="Zhang R.-G."/>
        </authorList>
    </citation>
    <scope>NUCLEOTIDE SEQUENCE</scope>
    <source>
        <strain evidence="1">Huo1</strain>
        <tissue evidence="1">Leaf</tissue>
    </source>
</reference>
<organism evidence="1">
    <name type="scientific">Salvia splendens</name>
    <name type="common">Scarlet sage</name>
    <dbReference type="NCBI Taxonomy" id="180675"/>
    <lineage>
        <taxon>Eukaryota</taxon>
        <taxon>Viridiplantae</taxon>
        <taxon>Streptophyta</taxon>
        <taxon>Embryophyta</taxon>
        <taxon>Tracheophyta</taxon>
        <taxon>Spermatophyta</taxon>
        <taxon>Magnoliopsida</taxon>
        <taxon>eudicotyledons</taxon>
        <taxon>Gunneridae</taxon>
        <taxon>Pentapetalae</taxon>
        <taxon>asterids</taxon>
        <taxon>lamiids</taxon>
        <taxon>Lamiales</taxon>
        <taxon>Lamiaceae</taxon>
        <taxon>Nepetoideae</taxon>
        <taxon>Mentheae</taxon>
        <taxon>Salviinae</taxon>
        <taxon>Salvia</taxon>
        <taxon>Salvia subgen. Calosphace</taxon>
        <taxon>core Calosphace</taxon>
    </lineage>
</organism>
<evidence type="ECO:0000313" key="1">
    <source>
        <dbReference type="EMBL" id="KAG6404251.1"/>
    </source>
</evidence>
<dbReference type="EMBL" id="PNBA02000013">
    <property type="protein sequence ID" value="KAG6404251.1"/>
    <property type="molecule type" value="Genomic_DNA"/>
</dbReference>
<dbReference type="AlphaFoldDB" id="A0A8X8X295"/>
<protein>
    <submittedName>
        <fullName evidence="1">Uncharacterized protein</fullName>
    </submittedName>
</protein>
<sequence length="225" mass="24859">MVGEKARIAAAEIDEAGTPCTWMAVHSRRVDSARAVDNEFGGGGYLSDWWCCGRRPLWRSKFPQSFAFIRDSNLSTCRSILSRRAFNLSNPDVIGSTEAFPDWSGRRGGPICSAGVASLVGRSDVDGPCMLTSCVLTEGSDPVSPECVENLPQECFSPFYHEMCEDAYASVDISDNCCSFFSLNYDCFFYGLVKKFESMHLCDDKLGSGRAQIIWNTCYSGYTKL</sequence>
<proteinExistence type="predicted"/>
<evidence type="ECO:0000313" key="2">
    <source>
        <dbReference type="Proteomes" id="UP000298416"/>
    </source>
</evidence>
<accession>A0A8X8X295</accession>
<comment type="caution">
    <text evidence="1">The sequence shown here is derived from an EMBL/GenBank/DDBJ whole genome shotgun (WGS) entry which is preliminary data.</text>
</comment>